<dbReference type="EMBL" id="JXJX01000002">
    <property type="protein sequence ID" value="PCS08052.1"/>
    <property type="molecule type" value="Genomic_DNA"/>
</dbReference>
<evidence type="ECO:0000313" key="3">
    <source>
        <dbReference type="EMBL" id="PCS08052.1"/>
    </source>
</evidence>
<dbReference type="Gene3D" id="3.20.20.380">
    <property type="entry name" value="Copper homeostasis (CutC) domain"/>
    <property type="match status" value="1"/>
</dbReference>
<evidence type="ECO:0000313" key="4">
    <source>
        <dbReference type="Proteomes" id="UP000242246"/>
    </source>
</evidence>
<dbReference type="HAMAP" id="MF_00795">
    <property type="entry name" value="CutC"/>
    <property type="match status" value="1"/>
</dbReference>
<comment type="caution">
    <text evidence="3">The sequence shown here is derived from an EMBL/GenBank/DDBJ whole genome shotgun (WGS) entry which is preliminary data.</text>
</comment>
<dbReference type="STRING" id="1348632.GCA_001591745_01010"/>
<dbReference type="Pfam" id="PF03932">
    <property type="entry name" value="CutC"/>
    <property type="match status" value="1"/>
</dbReference>
<dbReference type="AlphaFoldDB" id="A0A2A5S3M1"/>
<evidence type="ECO:0000256" key="2">
    <source>
        <dbReference type="HAMAP-Rule" id="MF_00795"/>
    </source>
</evidence>
<dbReference type="SUPFAM" id="SSF110395">
    <property type="entry name" value="CutC-like"/>
    <property type="match status" value="1"/>
</dbReference>
<dbReference type="GO" id="GO:0005737">
    <property type="term" value="C:cytoplasm"/>
    <property type="evidence" value="ECO:0007669"/>
    <property type="project" value="UniProtKB-SubCell"/>
</dbReference>
<name>A0A2A5S3M1_9LACT</name>
<dbReference type="PANTHER" id="PTHR12598:SF0">
    <property type="entry name" value="COPPER HOMEOSTASIS PROTEIN CUTC HOMOLOG"/>
    <property type="match status" value="1"/>
</dbReference>
<organism evidence="3 4">
    <name type="scientific">Pseudolactococcus plantarum</name>
    <dbReference type="NCBI Taxonomy" id="1365"/>
    <lineage>
        <taxon>Bacteria</taxon>
        <taxon>Bacillati</taxon>
        <taxon>Bacillota</taxon>
        <taxon>Bacilli</taxon>
        <taxon>Lactobacillales</taxon>
        <taxon>Streptococcaceae</taxon>
        <taxon>Pseudolactococcus</taxon>
    </lineage>
</organism>
<dbReference type="InterPro" id="IPR005627">
    <property type="entry name" value="CutC-like"/>
</dbReference>
<reference evidence="3 4" key="1">
    <citation type="submission" date="2014-12" db="EMBL/GenBank/DDBJ databases">
        <title>Draft genome sequences of 10 type strains of Lactococcus.</title>
        <authorList>
            <person name="Sun Z."/>
            <person name="Zhong Z."/>
            <person name="Liu W."/>
            <person name="Zhang W."/>
            <person name="Zhang H."/>
        </authorList>
    </citation>
    <scope>NUCLEOTIDE SEQUENCE [LARGE SCALE GENOMIC DNA]</scope>
    <source>
        <strain evidence="3 4">DSM 20686</strain>
    </source>
</reference>
<comment type="caution">
    <text evidence="2">Once thought to be involved in copper homeostasis, experiments in E.coli have shown this is not the case.</text>
</comment>
<proteinExistence type="inferred from homology"/>
<comment type="similarity">
    <text evidence="1 2">Belongs to the CutC family.</text>
</comment>
<protein>
    <recommendedName>
        <fullName evidence="2">PF03932 family protein CutC</fullName>
    </recommendedName>
</protein>
<gene>
    <name evidence="2" type="primary">cutC</name>
    <name evidence="3" type="ORF">RU87_GL000789</name>
</gene>
<comment type="subcellular location">
    <subcellularLocation>
        <location evidence="2">Cytoplasm</location>
    </subcellularLocation>
</comment>
<accession>A0A2A5S3M1</accession>
<dbReference type="PANTHER" id="PTHR12598">
    <property type="entry name" value="COPPER HOMEOSTASIS PROTEIN CUTC"/>
    <property type="match status" value="1"/>
</dbReference>
<evidence type="ECO:0000256" key="1">
    <source>
        <dbReference type="ARBA" id="ARBA00007768"/>
    </source>
</evidence>
<dbReference type="GO" id="GO:0005507">
    <property type="term" value="F:copper ion binding"/>
    <property type="evidence" value="ECO:0007669"/>
    <property type="project" value="TreeGrafter"/>
</dbReference>
<dbReference type="InterPro" id="IPR036822">
    <property type="entry name" value="CutC-like_dom_sf"/>
</dbReference>
<keyword evidence="4" id="KW-1185">Reference proteome</keyword>
<keyword evidence="2" id="KW-0963">Cytoplasm</keyword>
<sequence length="226" mass="24848">MVWYNDKRTLSKQTGENMLIREFCAENFTDIPRVVAAGVERIELCDNLAQGGTTPSYGVIKETADYLRDRKTTFATMIRPRGGDFVYHSIDVRIMETDILKAVEAGTNELVFGALTPDNNLDIDVLETLMVASQGLPVTFHMAFDAIPHHLQHSSLDTLVELGFDKILMHGDTLDKPINTTHIADLVNYASGRIQILAGGGVVAETAQEISKLTGSQYVHGTKIIA</sequence>
<dbReference type="Proteomes" id="UP000242246">
    <property type="component" value="Unassembled WGS sequence"/>
</dbReference>